<protein>
    <recommendedName>
        <fullName evidence="5">PrpF protein</fullName>
    </recommendedName>
</protein>
<dbReference type="SUPFAM" id="SSF54506">
    <property type="entry name" value="Diaminopimelate epimerase-like"/>
    <property type="match status" value="1"/>
</dbReference>
<dbReference type="PANTHER" id="PTHR43709:SF2">
    <property type="entry name" value="DUF453 DOMAIN PROTEIN (AFU_ORTHOLOGUE AFUA_6G00360)"/>
    <property type="match status" value="1"/>
</dbReference>
<evidence type="ECO:0000313" key="3">
    <source>
        <dbReference type="EMBL" id="BBP91361.1"/>
    </source>
</evidence>
<dbReference type="Pfam" id="PF04303">
    <property type="entry name" value="PrpF"/>
    <property type="match status" value="1"/>
</dbReference>
<comment type="similarity">
    <text evidence="1">Belongs to the PrpF family.</text>
</comment>
<dbReference type="Gene3D" id="3.10.310.10">
    <property type="entry name" value="Diaminopimelate Epimerase, Chain A, domain 1"/>
    <property type="match status" value="1"/>
</dbReference>
<dbReference type="GO" id="GO:0016853">
    <property type="term" value="F:isomerase activity"/>
    <property type="evidence" value="ECO:0007669"/>
    <property type="project" value="UniProtKB-KW"/>
</dbReference>
<organism evidence="3 4">
    <name type="scientific">Bacillus safensis</name>
    <dbReference type="NCBI Taxonomy" id="561879"/>
    <lineage>
        <taxon>Bacteria</taxon>
        <taxon>Bacillati</taxon>
        <taxon>Bacillota</taxon>
        <taxon>Bacilli</taxon>
        <taxon>Bacillales</taxon>
        <taxon>Bacillaceae</taxon>
        <taxon>Bacillus</taxon>
    </lineage>
</organism>
<proteinExistence type="inferred from homology"/>
<gene>
    <name evidence="3" type="ORF">BsIDN1_49790</name>
</gene>
<reference evidence="3 4" key="1">
    <citation type="submission" date="2019-12" db="EMBL/GenBank/DDBJ databases">
        <title>Full genome sequence of a Bacillus safensis strain isolated from commercially available natto in Indonesia.</title>
        <authorList>
            <person name="Yoshida M."/>
            <person name="Uomi M."/>
            <person name="Waturangi D."/>
            <person name="Ekaputri J.J."/>
            <person name="Setiamarga D.H.E."/>
        </authorList>
    </citation>
    <scope>NUCLEOTIDE SEQUENCE [LARGE SCALE GENOMIC DNA]</scope>
    <source>
        <strain evidence="3 4">IDN1</strain>
    </source>
</reference>
<dbReference type="AlphaFoldDB" id="A0A5S9MEK3"/>
<name>A0A5S9MEK3_BACIA</name>
<evidence type="ECO:0000313" key="4">
    <source>
        <dbReference type="Proteomes" id="UP000464658"/>
    </source>
</evidence>
<sequence length="166" mass="18720">MATLQSPAVPKLALISEPADYVDTNGILRRAEDMDIIVRMLSMQRPHQALAITGSVCVTASCFLDETLPSQLFQGQDDTLRIGHPAGIMQTEIDISQNRVKVIRTAREILDGVVFTKQDYVIQPHIKKKLKADDVLVCFFLMLKRCIYISGRMSFFICPFSSLSWR</sequence>
<evidence type="ECO:0008006" key="5">
    <source>
        <dbReference type="Google" id="ProtNLM"/>
    </source>
</evidence>
<evidence type="ECO:0000256" key="1">
    <source>
        <dbReference type="ARBA" id="ARBA00007673"/>
    </source>
</evidence>
<accession>A0A5S9MEK3</accession>
<dbReference type="Proteomes" id="UP000464658">
    <property type="component" value="Chromosome"/>
</dbReference>
<dbReference type="PANTHER" id="PTHR43709">
    <property type="entry name" value="ACONITATE ISOMERASE-RELATED"/>
    <property type="match status" value="1"/>
</dbReference>
<dbReference type="EMBL" id="AP021906">
    <property type="protein sequence ID" value="BBP91361.1"/>
    <property type="molecule type" value="Genomic_DNA"/>
</dbReference>
<dbReference type="InterPro" id="IPR007400">
    <property type="entry name" value="PrpF-like"/>
</dbReference>
<keyword evidence="2" id="KW-0413">Isomerase</keyword>
<evidence type="ECO:0000256" key="2">
    <source>
        <dbReference type="ARBA" id="ARBA00023235"/>
    </source>
</evidence>